<organism evidence="1 2">
    <name type="scientific">Colletotrichum tabaci</name>
    <dbReference type="NCBI Taxonomy" id="1209068"/>
    <lineage>
        <taxon>Eukaryota</taxon>
        <taxon>Fungi</taxon>
        <taxon>Dikarya</taxon>
        <taxon>Ascomycota</taxon>
        <taxon>Pezizomycotina</taxon>
        <taxon>Sordariomycetes</taxon>
        <taxon>Hypocreomycetidae</taxon>
        <taxon>Glomerellales</taxon>
        <taxon>Glomerellaceae</taxon>
        <taxon>Colletotrichum</taxon>
        <taxon>Colletotrichum destructivum species complex</taxon>
    </lineage>
</organism>
<evidence type="ECO:0000313" key="1">
    <source>
        <dbReference type="EMBL" id="KAK6210094.1"/>
    </source>
</evidence>
<keyword evidence="2" id="KW-1185">Reference proteome</keyword>
<dbReference type="AlphaFoldDB" id="A0AAV9SZ33"/>
<dbReference type="EMBL" id="JASAOK010000047">
    <property type="protein sequence ID" value="KAK6210094.1"/>
    <property type="molecule type" value="Genomic_DNA"/>
</dbReference>
<dbReference type="Proteomes" id="UP001327957">
    <property type="component" value="Unassembled WGS sequence"/>
</dbReference>
<name>A0AAV9SZ33_9PEZI</name>
<gene>
    <name evidence="1" type="ORF">QIS74_11678</name>
</gene>
<comment type="caution">
    <text evidence="1">The sequence shown here is derived from an EMBL/GenBank/DDBJ whole genome shotgun (WGS) entry which is preliminary data.</text>
</comment>
<evidence type="ECO:0000313" key="2">
    <source>
        <dbReference type="Proteomes" id="UP001327957"/>
    </source>
</evidence>
<reference evidence="1 2" key="1">
    <citation type="submission" date="2023-04" db="EMBL/GenBank/DDBJ databases">
        <title>Colletotrichum tabacum stain YC1 causing leaf anthracnose on Nicotiana tabacum(L.) cv.</title>
        <authorList>
            <person name="Ji Z."/>
            <person name="Wang M."/>
            <person name="Zhang J."/>
            <person name="Wang N."/>
            <person name="Zhou Z."/>
        </authorList>
    </citation>
    <scope>NUCLEOTIDE SEQUENCE [LARGE SCALE GENOMIC DNA]</scope>
    <source>
        <strain evidence="1 2">YC1</strain>
    </source>
</reference>
<accession>A0AAV9SZ33</accession>
<protein>
    <submittedName>
        <fullName evidence="1">Uncharacterized protein</fullName>
    </submittedName>
</protein>
<proteinExistence type="predicted"/>
<sequence length="174" mass="19520">MVINGYRQPLAMTTFARTMVANDGSSLKIVIPWRSIVIAFINMQQNTKDACVISKDLAKLGWFLWSSVIKYPLLRNCANGGMNALVYVCKKRLKIRNKSRVVCARECLWSSDLCNVTICSSCRATVIYCDCPKPKLSVATVSVRYPAIKLNVFVSTAMLNDTKESLMTLRLLLK</sequence>